<evidence type="ECO:0000313" key="2">
    <source>
        <dbReference type="Ensembl" id="ENSBOBP00000014541.1"/>
    </source>
</evidence>
<sequence>MAAFSSAEVGHLSSTSACLLKPWGRLLFLRLLPSIKFGWSWIMHLKVAREVARATGPFGIWAKAAQEEDRVGYDPQNPFIWESRLPGTKPGNGPSLPRAAHCQPRCSHALSLPLAPGMSREEDQFSFHPTISTPYLFMLGSTTTEESKRERQRDNETKKKERERGIRDTEGASKN</sequence>
<dbReference type="AlphaFoldDB" id="A0A8C0F6Q6"/>
<protein>
    <submittedName>
        <fullName evidence="2">Uncharacterized protein</fullName>
    </submittedName>
</protein>
<dbReference type="Ensembl" id="ENSBOBT00000014879.1">
    <property type="protein sequence ID" value="ENSBOBP00000014541.1"/>
    <property type="gene ID" value="ENSBOBG00000009136.1"/>
</dbReference>
<feature type="compositionally biased region" description="Basic and acidic residues" evidence="1">
    <location>
        <begin position="145"/>
        <end position="175"/>
    </location>
</feature>
<organism evidence="2 3">
    <name type="scientific">Bubo bubo</name>
    <name type="common">Eurasian eagle-owl</name>
    <name type="synonym">Strix bubo</name>
    <dbReference type="NCBI Taxonomy" id="30461"/>
    <lineage>
        <taxon>Eukaryota</taxon>
        <taxon>Metazoa</taxon>
        <taxon>Chordata</taxon>
        <taxon>Craniata</taxon>
        <taxon>Vertebrata</taxon>
        <taxon>Euteleostomi</taxon>
        <taxon>Archelosauria</taxon>
        <taxon>Archosauria</taxon>
        <taxon>Dinosauria</taxon>
        <taxon>Saurischia</taxon>
        <taxon>Theropoda</taxon>
        <taxon>Coelurosauria</taxon>
        <taxon>Aves</taxon>
        <taxon>Neognathae</taxon>
        <taxon>Neoaves</taxon>
        <taxon>Telluraves</taxon>
        <taxon>Strigiformes</taxon>
        <taxon>Strigidae</taxon>
        <taxon>Bubo</taxon>
    </lineage>
</organism>
<dbReference type="Proteomes" id="UP000694567">
    <property type="component" value="Unplaced"/>
</dbReference>
<feature type="region of interest" description="Disordered" evidence="1">
    <location>
        <begin position="138"/>
        <end position="175"/>
    </location>
</feature>
<proteinExistence type="predicted"/>
<evidence type="ECO:0000313" key="3">
    <source>
        <dbReference type="Proteomes" id="UP000694567"/>
    </source>
</evidence>
<reference evidence="2" key="1">
    <citation type="submission" date="2025-08" db="UniProtKB">
        <authorList>
            <consortium name="Ensembl"/>
        </authorList>
    </citation>
    <scope>IDENTIFICATION</scope>
</reference>
<evidence type="ECO:0000256" key="1">
    <source>
        <dbReference type="SAM" id="MobiDB-lite"/>
    </source>
</evidence>
<keyword evidence="3" id="KW-1185">Reference proteome</keyword>
<name>A0A8C0F6Q6_BUBBB</name>
<accession>A0A8C0F6Q6</accession>
<reference evidence="2" key="2">
    <citation type="submission" date="2025-09" db="UniProtKB">
        <authorList>
            <consortium name="Ensembl"/>
        </authorList>
    </citation>
    <scope>IDENTIFICATION</scope>
</reference>